<evidence type="ECO:0000313" key="2">
    <source>
        <dbReference type="Proteomes" id="UP001161247"/>
    </source>
</evidence>
<dbReference type="AlphaFoldDB" id="A0AAV1C3H3"/>
<evidence type="ECO:0000313" key="1">
    <source>
        <dbReference type="EMBL" id="CAI9090191.1"/>
    </source>
</evidence>
<name>A0AAV1C3H3_OLDCO</name>
<sequence>MKGNLVWIQCPYEEDLQISNKWGQKVYPELRAKTKKRRNIELEENLLDSRGMYDIANAGKQWIGTQKLRKFELLGSVSRAVSIEKSTSARTGFWACEHLESWEQNRKRNFGVAWHHQQTPEVCIAVKKRRYLKSSRLLGREANPFSCPFAFKPMKRTFQEGSPEKVSKKQRTETTVVAGTFIDCRSHVTIGEALDDGDRLIKGKILGKQTCNPTVVASSSG</sequence>
<accession>A0AAV1C3H3</accession>
<keyword evidence="2" id="KW-1185">Reference proteome</keyword>
<reference evidence="1" key="1">
    <citation type="submission" date="2023-03" db="EMBL/GenBank/DDBJ databases">
        <authorList>
            <person name="Julca I."/>
        </authorList>
    </citation>
    <scope>NUCLEOTIDE SEQUENCE</scope>
</reference>
<dbReference type="EMBL" id="OX459118">
    <property type="protein sequence ID" value="CAI9090191.1"/>
    <property type="molecule type" value="Genomic_DNA"/>
</dbReference>
<protein>
    <submittedName>
        <fullName evidence="1">OLC1v1024915C1</fullName>
    </submittedName>
</protein>
<proteinExistence type="predicted"/>
<organism evidence="1 2">
    <name type="scientific">Oldenlandia corymbosa var. corymbosa</name>
    <dbReference type="NCBI Taxonomy" id="529605"/>
    <lineage>
        <taxon>Eukaryota</taxon>
        <taxon>Viridiplantae</taxon>
        <taxon>Streptophyta</taxon>
        <taxon>Embryophyta</taxon>
        <taxon>Tracheophyta</taxon>
        <taxon>Spermatophyta</taxon>
        <taxon>Magnoliopsida</taxon>
        <taxon>eudicotyledons</taxon>
        <taxon>Gunneridae</taxon>
        <taxon>Pentapetalae</taxon>
        <taxon>asterids</taxon>
        <taxon>lamiids</taxon>
        <taxon>Gentianales</taxon>
        <taxon>Rubiaceae</taxon>
        <taxon>Rubioideae</taxon>
        <taxon>Spermacoceae</taxon>
        <taxon>Hedyotis-Oldenlandia complex</taxon>
        <taxon>Oldenlandia</taxon>
    </lineage>
</organism>
<gene>
    <name evidence="1" type="ORF">OLC1_LOCUS2404</name>
</gene>
<dbReference type="Proteomes" id="UP001161247">
    <property type="component" value="Chromosome 1"/>
</dbReference>